<keyword evidence="4" id="KW-0520">NAD</keyword>
<dbReference type="AlphaFoldDB" id="A0A1H8U9A9"/>
<evidence type="ECO:0000313" key="8">
    <source>
        <dbReference type="EMBL" id="SEO99676.1"/>
    </source>
</evidence>
<dbReference type="InterPro" id="IPR006139">
    <property type="entry name" value="D-isomer_2_OHA_DH_cat_dom"/>
</dbReference>
<evidence type="ECO:0000256" key="1">
    <source>
        <dbReference type="ARBA" id="ARBA00005854"/>
    </source>
</evidence>
<dbReference type="GO" id="GO:0051287">
    <property type="term" value="F:NAD binding"/>
    <property type="evidence" value="ECO:0007669"/>
    <property type="project" value="InterPro"/>
</dbReference>
<comment type="similarity">
    <text evidence="1 5">Belongs to the D-isomer specific 2-hydroxyacid dehydrogenase family.</text>
</comment>
<evidence type="ECO:0000313" key="9">
    <source>
        <dbReference type="Proteomes" id="UP000198847"/>
    </source>
</evidence>
<dbReference type="Pfam" id="PF02826">
    <property type="entry name" value="2-Hacid_dh_C"/>
    <property type="match status" value="1"/>
</dbReference>
<dbReference type="Pfam" id="PF00389">
    <property type="entry name" value="2-Hacid_dh"/>
    <property type="match status" value="1"/>
</dbReference>
<dbReference type="Gene3D" id="3.40.50.720">
    <property type="entry name" value="NAD(P)-binding Rossmann-like Domain"/>
    <property type="match status" value="2"/>
</dbReference>
<evidence type="ECO:0000256" key="2">
    <source>
        <dbReference type="ARBA" id="ARBA00022605"/>
    </source>
</evidence>
<protein>
    <submittedName>
        <fullName evidence="8">D-3-phosphoglycerate dehydrogenase</fullName>
    </submittedName>
</protein>
<dbReference type="GO" id="GO:0008652">
    <property type="term" value="P:amino acid biosynthetic process"/>
    <property type="evidence" value="ECO:0007669"/>
    <property type="project" value="UniProtKB-KW"/>
</dbReference>
<dbReference type="SUPFAM" id="SSF52283">
    <property type="entry name" value="Formate/glycerate dehydrogenase catalytic domain-like"/>
    <property type="match status" value="1"/>
</dbReference>
<feature type="domain" description="D-isomer specific 2-hydroxyacid dehydrogenase NAD-binding" evidence="7">
    <location>
        <begin position="112"/>
        <end position="285"/>
    </location>
</feature>
<dbReference type="PROSITE" id="PS00065">
    <property type="entry name" value="D_2_HYDROXYACID_DH_1"/>
    <property type="match status" value="1"/>
</dbReference>
<dbReference type="InterPro" id="IPR029753">
    <property type="entry name" value="D-isomer_DH_CS"/>
</dbReference>
<evidence type="ECO:0000256" key="3">
    <source>
        <dbReference type="ARBA" id="ARBA00023002"/>
    </source>
</evidence>
<dbReference type="OrthoDB" id="9805416at2"/>
<dbReference type="PROSITE" id="PS00671">
    <property type="entry name" value="D_2_HYDROXYACID_DH_3"/>
    <property type="match status" value="1"/>
</dbReference>
<proteinExistence type="inferred from homology"/>
<gene>
    <name evidence="8" type="ORF">SAMN04490178_10885</name>
</gene>
<dbReference type="InterPro" id="IPR050857">
    <property type="entry name" value="D-2-hydroxyacid_DH"/>
</dbReference>
<evidence type="ECO:0000256" key="4">
    <source>
        <dbReference type="ARBA" id="ARBA00023027"/>
    </source>
</evidence>
<dbReference type="Proteomes" id="UP000198847">
    <property type="component" value="Unassembled WGS sequence"/>
</dbReference>
<reference evidence="8 9" key="1">
    <citation type="submission" date="2016-10" db="EMBL/GenBank/DDBJ databases">
        <authorList>
            <person name="de Groot N.N."/>
        </authorList>
    </citation>
    <scope>NUCLEOTIDE SEQUENCE [LARGE SCALE GENOMIC DNA]</scope>
    <source>
        <strain evidence="8 9">DSM 13305</strain>
    </source>
</reference>
<keyword evidence="3 5" id="KW-0560">Oxidoreductase</keyword>
<dbReference type="PANTHER" id="PTHR42789:SF1">
    <property type="entry name" value="D-ISOMER SPECIFIC 2-HYDROXYACID DEHYDROGENASE FAMILY PROTEIN (AFU_ORTHOLOGUE AFUA_6G10090)"/>
    <property type="match status" value="1"/>
</dbReference>
<dbReference type="STRING" id="112903.SAMN04490178_10885"/>
<accession>A0A1H8U9A9</accession>
<dbReference type="PANTHER" id="PTHR42789">
    <property type="entry name" value="D-ISOMER SPECIFIC 2-HYDROXYACID DEHYDROGENASE FAMILY PROTEIN (AFU_ORTHOLOGUE AFUA_6G10090)"/>
    <property type="match status" value="1"/>
</dbReference>
<sequence length="317" mass="33980">MYKVLVTARSVARCQECIDLLRQNGCEVIDGAGDVPRNEQEMLKLIPGMDAVIAGVDEINAPVIVAGKPTLKVISRNGVGYNTVDVQAARENDVTVTLSVGTNNISVCELVFGLLLAVSRNIVRQSEAVRAGGWQRVQGMELYGKTLGVVGTGHIGAEVIKRAHAFGMKTLAFDLYPRTELTGLYGTQYVSLDKLYREADLITLHVPATKDTVGMINQQVLDSMKNSAILINTARGDLVEEAALAAALKAGKIAGYGADTTQEEPPGKDHPFIQLPNVVITPHCGGYTREAVVRSSVTAGEEVLRVLKGETPLFPVK</sequence>
<evidence type="ECO:0000259" key="7">
    <source>
        <dbReference type="Pfam" id="PF02826"/>
    </source>
</evidence>
<dbReference type="EMBL" id="FODY01000008">
    <property type="protein sequence ID" value="SEO99676.1"/>
    <property type="molecule type" value="Genomic_DNA"/>
</dbReference>
<dbReference type="InterPro" id="IPR006140">
    <property type="entry name" value="D-isomer_DH_NAD-bd"/>
</dbReference>
<keyword evidence="2" id="KW-0028">Amino-acid biosynthesis</keyword>
<dbReference type="FunFam" id="3.40.50.720:FF:000203">
    <property type="entry name" value="D-3-phosphoglycerate dehydrogenase (SerA)"/>
    <property type="match status" value="1"/>
</dbReference>
<evidence type="ECO:0000259" key="6">
    <source>
        <dbReference type="Pfam" id="PF00389"/>
    </source>
</evidence>
<dbReference type="CDD" id="cd12172">
    <property type="entry name" value="PGDH_like_2"/>
    <property type="match status" value="1"/>
</dbReference>
<dbReference type="RefSeq" id="WP_091745782.1">
    <property type="nucleotide sequence ID" value="NZ_FODY01000008.1"/>
</dbReference>
<name>A0A1H8U9A9_9FIRM</name>
<dbReference type="GO" id="GO:0016616">
    <property type="term" value="F:oxidoreductase activity, acting on the CH-OH group of donors, NAD or NADP as acceptor"/>
    <property type="evidence" value="ECO:0007669"/>
    <property type="project" value="InterPro"/>
</dbReference>
<organism evidence="8 9">
    <name type="scientific">Propionispora vibrioides</name>
    <dbReference type="NCBI Taxonomy" id="112903"/>
    <lineage>
        <taxon>Bacteria</taxon>
        <taxon>Bacillati</taxon>
        <taxon>Bacillota</taxon>
        <taxon>Negativicutes</taxon>
        <taxon>Selenomonadales</taxon>
        <taxon>Sporomusaceae</taxon>
        <taxon>Propionispora</taxon>
    </lineage>
</organism>
<feature type="domain" description="D-isomer specific 2-hydroxyacid dehydrogenase catalytic" evidence="6">
    <location>
        <begin position="11"/>
        <end position="316"/>
    </location>
</feature>
<dbReference type="InterPro" id="IPR029752">
    <property type="entry name" value="D-isomer_DH_CS1"/>
</dbReference>
<dbReference type="InterPro" id="IPR036291">
    <property type="entry name" value="NAD(P)-bd_dom_sf"/>
</dbReference>
<evidence type="ECO:0000256" key="5">
    <source>
        <dbReference type="RuleBase" id="RU003719"/>
    </source>
</evidence>
<dbReference type="SUPFAM" id="SSF51735">
    <property type="entry name" value="NAD(P)-binding Rossmann-fold domains"/>
    <property type="match status" value="1"/>
</dbReference>
<keyword evidence="9" id="KW-1185">Reference proteome</keyword>